<dbReference type="SUPFAM" id="SSF53167">
    <property type="entry name" value="Purine and uridine phosphorylases"/>
    <property type="match status" value="1"/>
</dbReference>
<dbReference type="OrthoDB" id="4894031at2759"/>
<dbReference type="InterPro" id="IPR007111">
    <property type="entry name" value="NACHT_NTPase"/>
</dbReference>
<dbReference type="InterPro" id="IPR000845">
    <property type="entry name" value="Nucleoside_phosphorylase_d"/>
</dbReference>
<dbReference type="GO" id="GO:0003824">
    <property type="term" value="F:catalytic activity"/>
    <property type="evidence" value="ECO:0007669"/>
    <property type="project" value="InterPro"/>
</dbReference>
<dbReference type="PROSITE" id="PS50837">
    <property type="entry name" value="NACHT"/>
    <property type="match status" value="1"/>
</dbReference>
<dbReference type="Gene3D" id="1.20.5.340">
    <property type="match status" value="5"/>
</dbReference>
<organism evidence="4 5">
    <name type="scientific">Trichoderma cornu-damae</name>
    <dbReference type="NCBI Taxonomy" id="654480"/>
    <lineage>
        <taxon>Eukaryota</taxon>
        <taxon>Fungi</taxon>
        <taxon>Dikarya</taxon>
        <taxon>Ascomycota</taxon>
        <taxon>Pezizomycotina</taxon>
        <taxon>Sordariomycetes</taxon>
        <taxon>Hypocreomycetidae</taxon>
        <taxon>Hypocreales</taxon>
        <taxon>Hypocreaceae</taxon>
        <taxon>Trichoderma</taxon>
    </lineage>
</organism>
<gene>
    <name evidence="4" type="ORF">Trco_007475</name>
</gene>
<dbReference type="Pfam" id="PF24883">
    <property type="entry name" value="NPHP3_N"/>
    <property type="match status" value="1"/>
</dbReference>
<sequence>MDDQARGKKSYQSYTVAVVCAMSFEMSAVRYMLDREHPRLQRKEGDANTYVLGELYGHNIVLACLPGSQGKGSAATVATNLARTFPAVALRFLVGIGGGVPSEKHDIRLGDVVVSMPSGQYGGVVQYDLGRATDDGFFLKGFLWPPPPLLRSAVETMRSDHLVSDNKIGDFVASMLRRGPRLSVYQQPPVKSDVLFEAAYSHPFNQPTCGGCDHQRAVQRRARELPGPEIHYGLIASGDTVMRTANSLAMTNFGDVLCFEMEAAGLMTEYSCIVIRGISDYADSHKNDEWHFYAAATAAACAKELLSYLQPDEEASNRMYSRRSKQQPSEEIHARDIDHVGEQLCEFHGSGIQHSGQGNFNVQGNVNIAANSTANSEEAEECTRGLFITDPYEDREALKRKKGNRASGTCEWILDTEELSVWLDSEATTGKTPRGNVLWLHGNPGTGKSTMAIYLTEALSKEFDDNKGEKALAYFFCDASFEKRKTATSIMRGLLYQLTQKHRKLLLDYVLPQYKVREKELFKSFEALWEVFVAAAADQQTGEKYCIIDALDECDKESQETLLYQLQETFQSHDAPLNVHILITSRPLPEIRECLEDFTARDLASFHQAEQDIDRCIEARVNDLAKRKRYTAKVKDEICYILRSKAEGTFLWVGLACEELKGKPSKDAIRFLQEMPKGLSSLYGKLLETAIDPRSDEEEIVRRILGFVAVSYRLFSVLELSDACRLHQDEEDTDTRLQYTRDQIASCRLLVVIQDEYVQLLHQSVRDFLVGTGSDSFIDRLEAHAGAAYRCVDFLVDRFHNEELRFKVGNSQIVFFSDNSPSRDLWLKNMPYSLYRMRRVRGFPRCFSLLHVAALWGIPALVEYALGFGDQTTVTRESAPHAKDVDCRDANGYSPLEVAVQSRHPDAVGVLLRLGANVDEGLVRLAVKRSERDTRAVQLLLDRHGYQITITEDIINEAAGNWQSGKELMSLFLERYGSRITIREGAMKAAAGNHEQGRWITQLLVHHQGNQITITEDIIKNAARNSQQGKEIIQLLLQHQGNQITITEDIIKNAARNRQQGKEIVQLLLWHQGGQIDIVEAAAKVVAKYSRGTEMMQFILQQLGESRITVTEEMVEAAAENRHSNGPMQALLQHCGNELPNTERVLQAATRSEALMDCVLNKRVGEITITEEVVKAAAATCRKREMMKLLLQHEAHSQITITEQIVMAAATKPFSREPLELLLEERRDEFTITEEMVNAVVAGLDGRDQLELLLVNRGDDFTITEEIVKAAVANYWDGRGVFELLLDQCGDEFTITEEIVKAAAANYWDGVGIFELLLEKRGDEFTITEEILKAVVANDGGGRDIMELLIEKRGDEFTITEEMVELAQPRSPGDTRAHIIRLFDKNQERVAMTEGAMAAIDRFLYDE</sequence>
<dbReference type="Proteomes" id="UP000827724">
    <property type="component" value="Unassembled WGS sequence"/>
</dbReference>
<dbReference type="Pfam" id="PF00023">
    <property type="entry name" value="Ank"/>
    <property type="match status" value="1"/>
</dbReference>
<evidence type="ECO:0000313" key="5">
    <source>
        <dbReference type="Proteomes" id="UP000827724"/>
    </source>
</evidence>
<dbReference type="Gene3D" id="1.25.40.20">
    <property type="entry name" value="Ankyrin repeat-containing domain"/>
    <property type="match status" value="1"/>
</dbReference>
<keyword evidence="2" id="KW-0040">ANK repeat</keyword>
<feature type="repeat" description="ANK" evidence="2">
    <location>
        <begin position="891"/>
        <end position="919"/>
    </location>
</feature>
<dbReference type="PROSITE" id="PS50088">
    <property type="entry name" value="ANK_REPEAT"/>
    <property type="match status" value="1"/>
</dbReference>
<protein>
    <recommendedName>
        <fullName evidence="3">NACHT domain-containing protein</fullName>
    </recommendedName>
</protein>
<dbReference type="InterPro" id="IPR002110">
    <property type="entry name" value="Ankyrin_rpt"/>
</dbReference>
<reference evidence="4" key="1">
    <citation type="submission" date="2021-08" db="EMBL/GenBank/DDBJ databases">
        <title>Chromosome-Level Trichoderma cornu-damae using Hi-C Data.</title>
        <authorList>
            <person name="Kim C.S."/>
        </authorList>
    </citation>
    <scope>NUCLEOTIDE SEQUENCE</scope>
    <source>
        <strain evidence="4">KA19-0412C</strain>
    </source>
</reference>
<dbReference type="PANTHER" id="PTHR46082:SF11">
    <property type="entry name" value="AAA+ ATPASE DOMAIN-CONTAINING PROTEIN-RELATED"/>
    <property type="match status" value="1"/>
</dbReference>
<dbReference type="Gene3D" id="3.40.50.300">
    <property type="entry name" value="P-loop containing nucleotide triphosphate hydrolases"/>
    <property type="match status" value="1"/>
</dbReference>
<keyword evidence="5" id="KW-1185">Reference proteome</keyword>
<dbReference type="SUPFAM" id="SSF48403">
    <property type="entry name" value="Ankyrin repeat"/>
    <property type="match status" value="1"/>
</dbReference>
<keyword evidence="1" id="KW-0677">Repeat</keyword>
<dbReference type="InterPro" id="IPR056884">
    <property type="entry name" value="NPHP3-like_N"/>
</dbReference>
<dbReference type="Gene3D" id="3.40.50.1580">
    <property type="entry name" value="Nucleoside phosphorylase domain"/>
    <property type="match status" value="1"/>
</dbReference>
<dbReference type="EMBL" id="JAIWOZ010000006">
    <property type="protein sequence ID" value="KAH6604029.1"/>
    <property type="molecule type" value="Genomic_DNA"/>
</dbReference>
<comment type="caution">
    <text evidence="4">The sequence shown here is derived from an EMBL/GenBank/DDBJ whole genome shotgun (WGS) entry which is preliminary data.</text>
</comment>
<accession>A0A9P8TUD5</accession>
<dbReference type="SMART" id="SM00248">
    <property type="entry name" value="ANK"/>
    <property type="match status" value="2"/>
</dbReference>
<evidence type="ECO:0000259" key="3">
    <source>
        <dbReference type="PROSITE" id="PS50837"/>
    </source>
</evidence>
<dbReference type="InterPro" id="IPR053137">
    <property type="entry name" value="NLR-like"/>
</dbReference>
<evidence type="ECO:0000256" key="2">
    <source>
        <dbReference type="PROSITE-ProRule" id="PRU00023"/>
    </source>
</evidence>
<dbReference type="GO" id="GO:0009116">
    <property type="term" value="P:nucleoside metabolic process"/>
    <property type="evidence" value="ECO:0007669"/>
    <property type="project" value="InterPro"/>
</dbReference>
<dbReference type="PANTHER" id="PTHR46082">
    <property type="entry name" value="ATP/GTP-BINDING PROTEIN-RELATED"/>
    <property type="match status" value="1"/>
</dbReference>
<feature type="domain" description="NACHT" evidence="3">
    <location>
        <begin position="436"/>
        <end position="587"/>
    </location>
</feature>
<name>A0A9P8TUD5_9HYPO</name>
<evidence type="ECO:0000313" key="4">
    <source>
        <dbReference type="EMBL" id="KAH6604029.1"/>
    </source>
</evidence>
<dbReference type="SUPFAM" id="SSF52540">
    <property type="entry name" value="P-loop containing nucleoside triphosphate hydrolases"/>
    <property type="match status" value="1"/>
</dbReference>
<dbReference type="PROSITE" id="PS50297">
    <property type="entry name" value="ANK_REP_REGION"/>
    <property type="match status" value="1"/>
</dbReference>
<evidence type="ECO:0000256" key="1">
    <source>
        <dbReference type="ARBA" id="ARBA00022737"/>
    </source>
</evidence>
<dbReference type="InterPro" id="IPR035994">
    <property type="entry name" value="Nucleoside_phosphorylase_sf"/>
</dbReference>
<dbReference type="Pfam" id="PF23397">
    <property type="entry name" value="DUF7104"/>
    <property type="match status" value="12"/>
</dbReference>
<dbReference type="InterPro" id="IPR055530">
    <property type="entry name" value="DUF7104"/>
</dbReference>
<dbReference type="InterPro" id="IPR027417">
    <property type="entry name" value="P-loop_NTPase"/>
</dbReference>
<proteinExistence type="predicted"/>
<dbReference type="Pfam" id="PF01048">
    <property type="entry name" value="PNP_UDP_1"/>
    <property type="match status" value="1"/>
</dbReference>
<dbReference type="InterPro" id="IPR036770">
    <property type="entry name" value="Ankyrin_rpt-contain_sf"/>
</dbReference>